<feature type="coiled-coil region" evidence="1">
    <location>
        <begin position="58"/>
        <end position="133"/>
    </location>
</feature>
<evidence type="ECO:0000256" key="1">
    <source>
        <dbReference type="SAM" id="Coils"/>
    </source>
</evidence>
<keyword evidence="1" id="KW-0175">Coiled coil</keyword>
<keyword evidence="3" id="KW-1185">Reference proteome</keyword>
<name>A0A7J0BKG1_9BACT</name>
<reference evidence="2 3" key="1">
    <citation type="submission" date="2020-05" db="EMBL/GenBank/DDBJ databases">
        <title>Draft genome sequence of Desulfovibrio sp. strain HN2T.</title>
        <authorList>
            <person name="Ueno A."/>
            <person name="Tamazawa S."/>
            <person name="Tamamura S."/>
            <person name="Murakami T."/>
            <person name="Kiyama T."/>
            <person name="Inomata H."/>
            <person name="Amano Y."/>
            <person name="Miyakawa K."/>
            <person name="Tamaki H."/>
            <person name="Naganuma T."/>
            <person name="Kaneko K."/>
        </authorList>
    </citation>
    <scope>NUCLEOTIDE SEQUENCE [LARGE SCALE GENOMIC DNA]</scope>
    <source>
        <strain evidence="2 3">HN2</strain>
    </source>
</reference>
<dbReference type="Proteomes" id="UP000503840">
    <property type="component" value="Unassembled WGS sequence"/>
</dbReference>
<evidence type="ECO:0000313" key="2">
    <source>
        <dbReference type="EMBL" id="GFM34068.1"/>
    </source>
</evidence>
<comment type="caution">
    <text evidence="2">The sequence shown here is derived from an EMBL/GenBank/DDBJ whole genome shotgun (WGS) entry which is preliminary data.</text>
</comment>
<dbReference type="RefSeq" id="WP_174405697.1">
    <property type="nucleotide sequence ID" value="NZ_BLVO01000013.1"/>
</dbReference>
<sequence length="212" mass="23916">MNTSQKIALFAVIVTIIGITIAETSKYCDRANESYIASLKHDIDMYEKFEKFNIPKTLNTLNTTLTELEKNAKNINDYTDTINKNKELEIKNKTLSSDIEKFKQENIELNKKIEALEEKYNRLMSENENFTLKNNQSRTLLGGEIAVGLSRASQALEIATVTINNKTHELRAGQSVSLELSGKRCTTVLKGIGYDSAGFEFFCKPIPPKSHQ</sequence>
<accession>A0A7J0BKG1</accession>
<gene>
    <name evidence="2" type="ORF">DSM101010T_24330</name>
</gene>
<dbReference type="EMBL" id="BLVO01000013">
    <property type="protein sequence ID" value="GFM34068.1"/>
    <property type="molecule type" value="Genomic_DNA"/>
</dbReference>
<dbReference type="AlphaFoldDB" id="A0A7J0BKG1"/>
<evidence type="ECO:0000313" key="3">
    <source>
        <dbReference type="Proteomes" id="UP000503840"/>
    </source>
</evidence>
<organism evidence="2 3">
    <name type="scientific">Desulfovibrio subterraneus</name>
    <dbReference type="NCBI Taxonomy" id="2718620"/>
    <lineage>
        <taxon>Bacteria</taxon>
        <taxon>Pseudomonadati</taxon>
        <taxon>Thermodesulfobacteriota</taxon>
        <taxon>Desulfovibrionia</taxon>
        <taxon>Desulfovibrionales</taxon>
        <taxon>Desulfovibrionaceae</taxon>
        <taxon>Desulfovibrio</taxon>
    </lineage>
</organism>
<proteinExistence type="predicted"/>
<protein>
    <submittedName>
        <fullName evidence="2">Uncharacterized protein</fullName>
    </submittedName>
</protein>